<reference evidence="1 2" key="1">
    <citation type="journal article" date="2016" name="Gene">
        <title>PacBio SMRT assembly of a complex multi-replicon genome reveals chlorocatechol degradative operon in a region of genome plasticity.</title>
        <authorList>
            <person name="Ricker N."/>
            <person name="Shen S.Y."/>
            <person name="Goordial J."/>
            <person name="Jin S."/>
            <person name="Fulthorpe R.R."/>
        </authorList>
    </citation>
    <scope>NUCLEOTIDE SEQUENCE [LARGE SCALE GENOMIC DNA]</scope>
    <source>
        <strain evidence="1 2">OLGA172</strain>
    </source>
</reference>
<sequence length="338" mass="36206">MGMPIDLPVWVKAGVGWAWPKVKQWGVDWFTRAGVSRKSMDGGDLAGEGSLPYLVKMELERLASDPLALPQIRSEAFRSWITSLANLDLFVSVLVAKAGGRDDVAANAYASLADKFQEAVGETSKLATGWINVTISYIHGQLNATDAGRSALQIALGYRNTAQLDRIESLVMPPSAEDVIAKARKVATGLLVAGRRSWKMPRSVAPLTLEEHKSNAGGESQRITIAELASAIDDGRNLILFGSGGIGKTTYLLELCGLCLTAGGRIPLFIDAAVWARSNASVLDYIVGSPAAQVNQATAAELADRRIEHGDLECVTTATTRHMFGRRASVFAARTLAR</sequence>
<dbReference type="Proteomes" id="UP000076852">
    <property type="component" value="Chromosome 2"/>
</dbReference>
<dbReference type="EMBL" id="CP014579">
    <property type="protein sequence ID" value="ANB74932.1"/>
    <property type="molecule type" value="Genomic_DNA"/>
</dbReference>
<dbReference type="AlphaFoldDB" id="A0A160FQF2"/>
<protein>
    <submittedName>
        <fullName evidence="1">Uncharacterized protein</fullName>
    </submittedName>
</protein>
<gene>
    <name evidence="1" type="ORF">AYM40_21005</name>
</gene>
<keyword evidence="2" id="KW-1185">Reference proteome</keyword>
<dbReference type="KEGG" id="buz:AYM40_21005"/>
<evidence type="ECO:0000313" key="1">
    <source>
        <dbReference type="EMBL" id="ANB74932.1"/>
    </source>
</evidence>
<organism evidence="1 2">
    <name type="scientific">Paraburkholderia phytofirmans OLGA172</name>
    <dbReference type="NCBI Taxonomy" id="1417228"/>
    <lineage>
        <taxon>Bacteria</taxon>
        <taxon>Pseudomonadati</taxon>
        <taxon>Pseudomonadota</taxon>
        <taxon>Betaproteobacteria</taxon>
        <taxon>Burkholderiales</taxon>
        <taxon>Burkholderiaceae</taxon>
        <taxon>Paraburkholderia</taxon>
    </lineage>
</organism>
<proteinExistence type="predicted"/>
<accession>A0A160FQF2</accession>
<evidence type="ECO:0000313" key="2">
    <source>
        <dbReference type="Proteomes" id="UP000076852"/>
    </source>
</evidence>
<name>A0A160FQF2_9BURK</name>